<dbReference type="RefSeq" id="WP_062953051.1">
    <property type="nucleotide sequence ID" value="NZ_JALLPZ010000001.1"/>
</dbReference>
<sequence length="97" mass="10508">MAANTETAANNAKLQADVDALRKDLSEVTKTLKAMGNESARTKAQAAAERVREVSGQARDQFDHAREVAVDQVRERPLTTVALTFGVGMLVGRLLQK</sequence>
<evidence type="ECO:0000313" key="5">
    <source>
        <dbReference type="Proteomes" id="UP000252266"/>
    </source>
</evidence>
<proteinExistence type="predicted"/>
<reference evidence="3 4" key="2">
    <citation type="submission" date="2017-08" db="EMBL/GenBank/DDBJ databases">
        <authorList>
            <person name="de Groot N.N."/>
        </authorList>
    </citation>
    <scope>NUCLEOTIDE SEQUENCE [LARGE SCALE GENOMIC DNA]</scope>
    <source>
        <strain evidence="3 4">USBA 78</strain>
    </source>
</reference>
<accession>A0A154KMR8</accession>
<keyword evidence="1" id="KW-0175">Coiled coil</keyword>
<dbReference type="Proteomes" id="UP000252266">
    <property type="component" value="Unassembled WGS sequence"/>
</dbReference>
<evidence type="ECO:0000313" key="3">
    <source>
        <dbReference type="EMBL" id="SOB89417.1"/>
    </source>
</evidence>
<reference evidence="2 5" key="1">
    <citation type="submission" date="2014-07" db="EMBL/GenBank/DDBJ databases">
        <title>Draft genome sequence of Thalassospira xiamenensis IB13.</title>
        <authorList>
            <person name="Lai Q."/>
            <person name="Shao Z."/>
        </authorList>
    </citation>
    <scope>NUCLEOTIDE SEQUENCE [LARGE SCALE GENOMIC DNA]</scope>
    <source>
        <strain evidence="2 5">IB13</strain>
    </source>
</reference>
<organism evidence="2 5">
    <name type="scientific">Thalassospira xiamenensis</name>
    <dbReference type="NCBI Taxonomy" id="220697"/>
    <lineage>
        <taxon>Bacteria</taxon>
        <taxon>Pseudomonadati</taxon>
        <taxon>Pseudomonadota</taxon>
        <taxon>Alphaproteobacteria</taxon>
        <taxon>Rhodospirillales</taxon>
        <taxon>Thalassospiraceae</taxon>
        <taxon>Thalassospira</taxon>
    </lineage>
</organism>
<evidence type="ECO:0000256" key="1">
    <source>
        <dbReference type="SAM" id="Coils"/>
    </source>
</evidence>
<dbReference type="EMBL" id="JPWJ01000018">
    <property type="protein sequence ID" value="RCK44422.1"/>
    <property type="molecule type" value="Genomic_DNA"/>
</dbReference>
<dbReference type="AlphaFoldDB" id="A0A154KMR8"/>
<evidence type="ECO:0000313" key="4">
    <source>
        <dbReference type="Proteomes" id="UP000219068"/>
    </source>
</evidence>
<dbReference type="Proteomes" id="UP000219068">
    <property type="component" value="Unassembled WGS sequence"/>
</dbReference>
<evidence type="ECO:0000313" key="2">
    <source>
        <dbReference type="EMBL" id="RCK44422.1"/>
    </source>
</evidence>
<gene>
    <name evidence="3" type="ORF">SAMN05428964_10148</name>
    <name evidence="2" type="ORF">TH44_22705</name>
</gene>
<protein>
    <submittedName>
        <fullName evidence="3">Membrane-anchored ribosome-binding protein, inhibits growth in stationary phase, ElaB/YqjD/DUF883 family</fullName>
    </submittedName>
</protein>
<dbReference type="EMBL" id="OBMM01000001">
    <property type="protein sequence ID" value="SOB89417.1"/>
    <property type="molecule type" value="Genomic_DNA"/>
</dbReference>
<name>A0A154KMR8_9PROT</name>
<feature type="coiled-coil region" evidence="1">
    <location>
        <begin position="4"/>
        <end position="38"/>
    </location>
</feature>